<protein>
    <submittedName>
        <fullName evidence="10">Major facilitator superfamily protein</fullName>
    </submittedName>
    <submittedName>
        <fullName evidence="9">Major facilitator superfamily transport protein</fullName>
    </submittedName>
</protein>
<keyword evidence="5 7" id="KW-0472">Membrane</keyword>
<feature type="transmembrane region" description="Helical" evidence="7">
    <location>
        <begin position="406"/>
        <end position="427"/>
    </location>
</feature>
<reference evidence="11" key="1">
    <citation type="submission" date="2010-02" db="EMBL/GenBank/DDBJ databases">
        <title>Complete sequence of chromosome of Natrialba magadii ATCC 43099.</title>
        <authorList>
            <consortium name="US DOE Joint Genome Institute"/>
            <person name="Lucas S."/>
            <person name="Copeland A."/>
            <person name="Lapidus A."/>
            <person name="Cheng J.-F."/>
            <person name="Bruce D."/>
            <person name="Goodwin L."/>
            <person name="Pitluck S."/>
            <person name="Davenport K."/>
            <person name="Saunders E."/>
            <person name="Detter J.C."/>
            <person name="Han C."/>
            <person name="Tapia R."/>
            <person name="Land M."/>
            <person name="Hauser L."/>
            <person name="Kyrpides N."/>
            <person name="Mikhailova N."/>
            <person name="De Castro R.E."/>
            <person name="Maupin-Furlow J.A."/>
            <person name="Woyke T."/>
        </authorList>
    </citation>
    <scope>NUCLEOTIDE SEQUENCE [LARGE SCALE GENOMIC DNA]</scope>
    <source>
        <strain evidence="11">ATCC 43099 / DSM 3394 / CCM 3739 / CIP 104546 / IAM 13178 / JCM 8861 / NBRC 102185 / NCIMB 2190 / MS3</strain>
    </source>
</reference>
<evidence type="ECO:0000256" key="1">
    <source>
        <dbReference type="ARBA" id="ARBA00004651"/>
    </source>
</evidence>
<dbReference type="EMBL" id="CP001932">
    <property type="protein sequence ID" value="ADD04153.1"/>
    <property type="molecule type" value="Genomic_DNA"/>
</dbReference>
<dbReference type="EMBL" id="AOHS01000011">
    <property type="protein sequence ID" value="ELY32938.1"/>
    <property type="molecule type" value="Genomic_DNA"/>
</dbReference>
<dbReference type="PANTHER" id="PTHR43124:SF3">
    <property type="entry name" value="CHLORAMPHENICOL EFFLUX PUMP RV0191"/>
    <property type="match status" value="1"/>
</dbReference>
<feature type="transmembrane region" description="Helical" evidence="7">
    <location>
        <begin position="12"/>
        <end position="34"/>
    </location>
</feature>
<dbReference type="GO" id="GO:0022857">
    <property type="term" value="F:transmembrane transporter activity"/>
    <property type="evidence" value="ECO:0007669"/>
    <property type="project" value="InterPro"/>
</dbReference>
<organism evidence="9 11">
    <name type="scientific">Natrialba magadii (strain ATCC 43099 / DSM 3394 / CCM 3739 / CIP 104546 / IAM 13178 / JCM 8861 / NBRC 102185 / NCIMB 2190 / MS3)</name>
    <name type="common">Natronobacterium magadii</name>
    <dbReference type="NCBI Taxonomy" id="547559"/>
    <lineage>
        <taxon>Archaea</taxon>
        <taxon>Methanobacteriati</taxon>
        <taxon>Methanobacteriota</taxon>
        <taxon>Stenosarchaea group</taxon>
        <taxon>Halobacteria</taxon>
        <taxon>Halobacteriales</taxon>
        <taxon>Natrialbaceae</taxon>
        <taxon>Natrialba</taxon>
    </lineage>
</organism>
<evidence type="ECO:0000256" key="6">
    <source>
        <dbReference type="SAM" id="MobiDB-lite"/>
    </source>
</evidence>
<feature type="region of interest" description="Disordered" evidence="6">
    <location>
        <begin position="188"/>
        <end position="224"/>
    </location>
</feature>
<feature type="transmembrane region" description="Helical" evidence="7">
    <location>
        <begin position="377"/>
        <end position="400"/>
    </location>
</feature>
<dbReference type="Proteomes" id="UP000011543">
    <property type="component" value="Unassembled WGS sequence"/>
</dbReference>
<dbReference type="eggNOG" id="arCOG00130">
    <property type="taxonomic scope" value="Archaea"/>
</dbReference>
<dbReference type="KEGG" id="nmg:Nmag_0566"/>
<keyword evidence="11" id="KW-1185">Reference proteome</keyword>
<evidence type="ECO:0000256" key="4">
    <source>
        <dbReference type="ARBA" id="ARBA00022989"/>
    </source>
</evidence>
<evidence type="ECO:0000256" key="5">
    <source>
        <dbReference type="ARBA" id="ARBA00023136"/>
    </source>
</evidence>
<dbReference type="PANTHER" id="PTHR43124">
    <property type="entry name" value="PURINE EFFLUX PUMP PBUE"/>
    <property type="match status" value="1"/>
</dbReference>
<feature type="transmembrane region" description="Helical" evidence="7">
    <location>
        <begin position="158"/>
        <end position="176"/>
    </location>
</feature>
<reference evidence="9" key="4">
    <citation type="submission" date="2016-09" db="EMBL/GenBank/DDBJ databases">
        <authorList>
            <person name="Pfeiffer F."/>
        </authorList>
    </citation>
    <scope>NUCLEOTIDE SEQUENCE</scope>
    <source>
        <strain evidence="9">ATCC 43099</strain>
    </source>
</reference>
<dbReference type="HOGENOM" id="CLU_052485_0_0_2"/>
<sequence length="428" mass="43837">MEGTDRDIAEFTMLGHTTFHIYELTIPLFVVLWLDTFDVSPAVLGTVVAVGYALIGVGALPSGILADRYGSTRLVVVSMLGMGGGFALISLAANIWLLAAALVLWGAAASLYHPAGLSLITRGADKQGTVLAYHGVAGNVGTALGPLVAAIMLTVLDWRVVAALFVVPALVGVVAATRLEFDELAATDSTDAADDSPRPETDGSGSDTDPGAAQTDDSAPSPRERLTAFASQSKLLFTGSFVLVFAIAMLAGTYYRGVFTFLPDVLAGLAVFEPVEIAGETVDPSQYAYAGLLLIGAVGQYTGGKLSDTRSPERAIIVALAALVVVSILFPIGASAGLTATLAVCAALGFFVYMEAPIHQALIGKYVAADVHGLSFGYTYLGVFGIGAAGASIAGIALTYGGMGVLFAILAIFPAVALVIAVSLLVLA</sequence>
<feature type="domain" description="Major facilitator superfamily (MFS) profile" evidence="8">
    <location>
        <begin position="1"/>
        <end position="428"/>
    </location>
</feature>
<dbReference type="RefSeq" id="WP_004214164.1">
    <property type="nucleotide sequence ID" value="NC_013922.1"/>
</dbReference>
<gene>
    <name evidence="9" type="ordered locus">Nmag_0566</name>
    <name evidence="10" type="ORF">C500_03239</name>
</gene>
<evidence type="ECO:0000313" key="9">
    <source>
        <dbReference type="EMBL" id="ADD04153.1"/>
    </source>
</evidence>
<feature type="transmembrane region" description="Helical" evidence="7">
    <location>
        <begin position="95"/>
        <end position="119"/>
    </location>
</feature>
<feature type="transmembrane region" description="Helical" evidence="7">
    <location>
        <begin position="315"/>
        <end position="332"/>
    </location>
</feature>
<evidence type="ECO:0000256" key="3">
    <source>
        <dbReference type="ARBA" id="ARBA00022692"/>
    </source>
</evidence>
<dbReference type="InterPro" id="IPR050189">
    <property type="entry name" value="MFS_Efflux_Transporters"/>
</dbReference>
<dbReference type="Pfam" id="PF07690">
    <property type="entry name" value="MFS_1"/>
    <property type="match status" value="1"/>
</dbReference>
<evidence type="ECO:0000313" key="10">
    <source>
        <dbReference type="EMBL" id="ELY32938.1"/>
    </source>
</evidence>
<dbReference type="SUPFAM" id="SSF103473">
    <property type="entry name" value="MFS general substrate transporter"/>
    <property type="match status" value="1"/>
</dbReference>
<evidence type="ECO:0000256" key="2">
    <source>
        <dbReference type="ARBA" id="ARBA00022475"/>
    </source>
</evidence>
<name>D3SYP2_NATMM</name>
<feature type="transmembrane region" description="Helical" evidence="7">
    <location>
        <begin position="40"/>
        <end position="60"/>
    </location>
</feature>
<dbReference type="GO" id="GO:0005886">
    <property type="term" value="C:plasma membrane"/>
    <property type="evidence" value="ECO:0007669"/>
    <property type="project" value="UniProtKB-SubCell"/>
</dbReference>
<keyword evidence="4 7" id="KW-1133">Transmembrane helix</keyword>
<evidence type="ECO:0000313" key="12">
    <source>
        <dbReference type="Proteomes" id="UP000011543"/>
    </source>
</evidence>
<dbReference type="AlphaFoldDB" id="D3SYP2"/>
<dbReference type="OrthoDB" id="204590at2157"/>
<proteinExistence type="predicted"/>
<evidence type="ECO:0000313" key="11">
    <source>
        <dbReference type="Proteomes" id="UP000001879"/>
    </source>
</evidence>
<evidence type="ECO:0000256" key="7">
    <source>
        <dbReference type="SAM" id="Phobius"/>
    </source>
</evidence>
<feature type="transmembrane region" description="Helical" evidence="7">
    <location>
        <begin position="338"/>
        <end position="356"/>
    </location>
</feature>
<dbReference type="InterPro" id="IPR011701">
    <property type="entry name" value="MFS"/>
</dbReference>
<dbReference type="PROSITE" id="PS50850">
    <property type="entry name" value="MFS"/>
    <property type="match status" value="1"/>
</dbReference>
<keyword evidence="2" id="KW-1003">Cell membrane</keyword>
<accession>D3SYP2</accession>
<reference evidence="10 12" key="3">
    <citation type="journal article" date="2014" name="PLoS Genet.">
        <title>Phylogenetically driven sequencing of extremely halophilic archaea reveals strategies for static and dynamic osmo-response.</title>
        <authorList>
            <person name="Becker E.A."/>
            <person name="Seitzer P.M."/>
            <person name="Tritt A."/>
            <person name="Larsen D."/>
            <person name="Krusor M."/>
            <person name="Yao A.I."/>
            <person name="Wu D."/>
            <person name="Madern D."/>
            <person name="Eisen J.A."/>
            <person name="Darling A.E."/>
            <person name="Facciotti M.T."/>
        </authorList>
    </citation>
    <scope>NUCLEOTIDE SEQUENCE [LARGE SCALE GENOMIC DNA]</scope>
    <source>
        <strain evidence="12">ATCC 43099 / DSM 3394 / CCM 3739 / CIP 104546 / IAM 13178 / JCM 8861 / NBRC 102185 / NCIMB 2190 / MS3</strain>
        <strain evidence="10">MS-3</strain>
    </source>
</reference>
<dbReference type="InterPro" id="IPR020846">
    <property type="entry name" value="MFS_dom"/>
</dbReference>
<feature type="transmembrane region" description="Helical" evidence="7">
    <location>
        <begin position="235"/>
        <end position="255"/>
    </location>
</feature>
<keyword evidence="3 7" id="KW-0812">Transmembrane</keyword>
<comment type="subcellular location">
    <subcellularLocation>
        <location evidence="1">Cell membrane</location>
        <topology evidence="1">Multi-pass membrane protein</topology>
    </subcellularLocation>
</comment>
<feature type="transmembrane region" description="Helical" evidence="7">
    <location>
        <begin position="72"/>
        <end position="89"/>
    </location>
</feature>
<dbReference type="STRING" id="547559.Nmag_0566"/>
<dbReference type="Gene3D" id="1.20.1250.20">
    <property type="entry name" value="MFS general substrate transporter like domains"/>
    <property type="match status" value="1"/>
</dbReference>
<dbReference type="Proteomes" id="UP000001879">
    <property type="component" value="Chromosome"/>
</dbReference>
<dbReference type="PaxDb" id="547559-Nmag_0566"/>
<dbReference type="InterPro" id="IPR036259">
    <property type="entry name" value="MFS_trans_sf"/>
</dbReference>
<dbReference type="GeneID" id="8823393"/>
<reference evidence="9 11" key="2">
    <citation type="journal article" date="2012" name="BMC Genomics">
        <title>A comparative genomics perspective on the genetic content of the alkaliphilic haloarchaeon Natrialba magadii ATCC 43099T.</title>
        <authorList>
            <person name="Siddaramappa S."/>
            <person name="Challacombe J.F."/>
            <person name="Decastro R.E."/>
            <person name="Pfeiffer F."/>
            <person name="Sastre D.E."/>
            <person name="Gimenez M.I."/>
            <person name="Paggi R.A."/>
            <person name="Detter J.C."/>
            <person name="Davenport K.W."/>
            <person name="Goodwin L.A."/>
            <person name="Kyrpides N."/>
            <person name="Tapia R."/>
            <person name="Pitluck S."/>
            <person name="Lucas S."/>
            <person name="Woyke T."/>
            <person name="Maupin-Furlow J.A."/>
        </authorList>
    </citation>
    <scope>NUCLEOTIDE SEQUENCE [LARGE SCALE GENOMIC DNA]</scope>
    <source>
        <strain evidence="9">ATCC 43099</strain>
        <strain evidence="11">ATCC 43099 / DSM 3394 / CCM 3739 / CIP 104546 / IAM 13178 / JCM 8861 / NBRC 102185 / NCIMB 2190 / MS3</strain>
    </source>
</reference>
<feature type="transmembrane region" description="Helical" evidence="7">
    <location>
        <begin position="131"/>
        <end position="152"/>
    </location>
</feature>
<dbReference type="PATRIC" id="fig|547559.17.peg.616"/>
<evidence type="ECO:0000259" key="8">
    <source>
        <dbReference type="PROSITE" id="PS50850"/>
    </source>
</evidence>